<evidence type="ECO:0000313" key="3">
    <source>
        <dbReference type="EMBL" id="SKB06368.1"/>
    </source>
</evidence>
<dbReference type="InterPro" id="IPR036291">
    <property type="entry name" value="NAD(P)-bd_dom_sf"/>
</dbReference>
<comment type="similarity">
    <text evidence="1">Belongs to the short-chain dehydrogenases/reductases (SDR) family.</text>
</comment>
<evidence type="ECO:0000313" key="4">
    <source>
        <dbReference type="Proteomes" id="UP000191040"/>
    </source>
</evidence>
<sequence>MRETIAHQRHDLRGMTAVVTGAARGLGRAYTLRLAELGADVAVVDRDLLAHREFARERDVADEPVSDLIAGLGRRFLAFELDVADEAAVTAACRSVHDAWGRIDILVVNAGGGSGLPSETTPSLLTKEVISGVLEANLYGTTNFCGAVAPVMKSQHSGRIVTVSSVAGSMAMAGGEYAHYGAAKSAIAMYTRYLAQEMAPFGVNVNCMAPGLIATGRVMERLTPHTTGAKGIPLGRAGTVEDCANLLEFLVTPLSDFITGAVIPIDGGRNVGTS</sequence>
<proteinExistence type="inferred from homology"/>
<gene>
    <name evidence="3" type="ORF">SAMN06295964_1283</name>
</gene>
<dbReference type="PANTHER" id="PTHR42760:SF78">
    <property type="entry name" value="3-OXOACYL-[ACYL-CARRIER-PROTEIN] REDUCTASE [NADH]"/>
    <property type="match status" value="1"/>
</dbReference>
<dbReference type="CDD" id="cd05233">
    <property type="entry name" value="SDR_c"/>
    <property type="match status" value="1"/>
</dbReference>
<dbReference type="PRINTS" id="PR00080">
    <property type="entry name" value="SDRFAMILY"/>
</dbReference>
<dbReference type="PRINTS" id="PR00081">
    <property type="entry name" value="GDHRDH"/>
</dbReference>
<evidence type="ECO:0000256" key="2">
    <source>
        <dbReference type="ARBA" id="ARBA00023002"/>
    </source>
</evidence>
<dbReference type="FunFam" id="3.40.50.720:FF:000084">
    <property type="entry name" value="Short-chain dehydrogenase reductase"/>
    <property type="match status" value="1"/>
</dbReference>
<dbReference type="GO" id="GO:0016616">
    <property type="term" value="F:oxidoreductase activity, acting on the CH-OH group of donors, NAD or NADP as acceptor"/>
    <property type="evidence" value="ECO:0007669"/>
    <property type="project" value="TreeGrafter"/>
</dbReference>
<dbReference type="PANTHER" id="PTHR42760">
    <property type="entry name" value="SHORT-CHAIN DEHYDROGENASES/REDUCTASES FAMILY MEMBER"/>
    <property type="match status" value="1"/>
</dbReference>
<dbReference type="Proteomes" id="UP000191040">
    <property type="component" value="Chromosome I"/>
</dbReference>
<dbReference type="EMBL" id="LT796768">
    <property type="protein sequence ID" value="SKB06368.1"/>
    <property type="molecule type" value="Genomic_DNA"/>
</dbReference>
<dbReference type="RefSeq" id="WP_172806276.1">
    <property type="nucleotide sequence ID" value="NZ_LT796768.1"/>
</dbReference>
<dbReference type="Gene3D" id="3.40.50.720">
    <property type="entry name" value="NAD(P)-binding Rossmann-like Domain"/>
    <property type="match status" value="1"/>
</dbReference>
<dbReference type="STRING" id="1736691.SAMN06295964_1283"/>
<reference evidence="4" key="1">
    <citation type="submission" date="2017-02" db="EMBL/GenBank/DDBJ databases">
        <authorList>
            <person name="Varghese N."/>
            <person name="Submissions S."/>
        </authorList>
    </citation>
    <scope>NUCLEOTIDE SEQUENCE [LARGE SCALE GENOMIC DNA]</scope>
    <source>
        <strain evidence="4">9H-4</strain>
    </source>
</reference>
<keyword evidence="2" id="KW-0560">Oxidoreductase</keyword>
<dbReference type="Pfam" id="PF13561">
    <property type="entry name" value="adh_short_C2"/>
    <property type="match status" value="1"/>
</dbReference>
<organism evidence="3 4">
    <name type="scientific">Aeromicrobium choanae</name>
    <dbReference type="NCBI Taxonomy" id="1736691"/>
    <lineage>
        <taxon>Bacteria</taxon>
        <taxon>Bacillati</taxon>
        <taxon>Actinomycetota</taxon>
        <taxon>Actinomycetes</taxon>
        <taxon>Propionibacteriales</taxon>
        <taxon>Nocardioidaceae</taxon>
        <taxon>Aeromicrobium</taxon>
    </lineage>
</organism>
<accession>A0A1T4YXT5</accession>
<evidence type="ECO:0000256" key="1">
    <source>
        <dbReference type="ARBA" id="ARBA00006484"/>
    </source>
</evidence>
<keyword evidence="4" id="KW-1185">Reference proteome</keyword>
<protein>
    <submittedName>
        <fullName evidence="3">3-oxoacyl-[acyl-carrier protein] reductase</fullName>
    </submittedName>
</protein>
<name>A0A1T4YXT5_9ACTN</name>
<dbReference type="AlphaFoldDB" id="A0A1T4YXT5"/>
<dbReference type="SUPFAM" id="SSF51735">
    <property type="entry name" value="NAD(P)-binding Rossmann-fold domains"/>
    <property type="match status" value="1"/>
</dbReference>
<dbReference type="InterPro" id="IPR002347">
    <property type="entry name" value="SDR_fam"/>
</dbReference>